<dbReference type="AlphaFoldDB" id="A0A191WFH9"/>
<dbReference type="EC" id="3.2.1.21" evidence="9"/>
<keyword evidence="5 9" id="KW-0326">Glycosidase</keyword>
<feature type="binding site" evidence="8">
    <location>
        <position position="448"/>
    </location>
    <ligand>
        <name>substrate</name>
    </ligand>
</feature>
<protein>
    <recommendedName>
        <fullName evidence="9">Beta-glucosidase</fullName>
        <ecNumber evidence="9">3.2.1.21</ecNumber>
    </recommendedName>
</protein>
<dbReference type="SUPFAM" id="SSF51445">
    <property type="entry name" value="(Trans)glycosidases"/>
    <property type="match status" value="1"/>
</dbReference>
<dbReference type="InterPro" id="IPR017736">
    <property type="entry name" value="Glyco_hydro_1_beta-glucosidase"/>
</dbReference>
<evidence type="ECO:0000256" key="2">
    <source>
        <dbReference type="ARBA" id="ARBA00022801"/>
    </source>
</evidence>
<dbReference type="FunFam" id="3.20.20.80:FF:000004">
    <property type="entry name" value="Beta-glucosidase 6-phospho-beta-glucosidase"/>
    <property type="match status" value="1"/>
</dbReference>
<comment type="similarity">
    <text evidence="1 9">Belongs to the glycosyl hydrolase 1 family.</text>
</comment>
<evidence type="ECO:0000256" key="3">
    <source>
        <dbReference type="ARBA" id="ARBA00023001"/>
    </source>
</evidence>
<dbReference type="PROSITE" id="PS51318">
    <property type="entry name" value="TAT"/>
    <property type="match status" value="1"/>
</dbReference>
<dbReference type="InterPro" id="IPR006311">
    <property type="entry name" value="TAT_signal"/>
</dbReference>
<dbReference type="NCBIfam" id="TIGR03356">
    <property type="entry name" value="BGL"/>
    <property type="match status" value="1"/>
</dbReference>
<dbReference type="Proteomes" id="UP000078437">
    <property type="component" value="Chromosome"/>
</dbReference>
<dbReference type="EMBL" id="CP013979">
    <property type="protein sequence ID" value="ANJ26982.1"/>
    <property type="molecule type" value="Genomic_DNA"/>
</dbReference>
<feature type="binding site" evidence="8">
    <location>
        <begin position="455"/>
        <end position="456"/>
    </location>
    <ligand>
        <name>substrate</name>
    </ligand>
</feature>
<dbReference type="STRING" id="453304.ATC03_09840"/>
<feature type="active site" description="Nucleophile" evidence="7">
    <location>
        <position position="404"/>
    </location>
</feature>
<keyword evidence="6" id="KW-0624">Polysaccharide degradation</keyword>
<keyword evidence="3" id="KW-0136">Cellulose degradation</keyword>
<reference evidence="12" key="2">
    <citation type="submission" date="2016-01" db="EMBL/GenBank/DDBJ databases">
        <title>Complete genome sequence of Agromyces aureus AR33T and comparison with related organisms.</title>
        <authorList>
            <person name="Corretto E."/>
            <person name="Antonielli L."/>
            <person name="Sessitsch A."/>
            <person name="Brader G."/>
        </authorList>
    </citation>
    <scope>NUCLEOTIDE SEQUENCE [LARGE SCALE GENOMIC DNA]</scope>
    <source>
        <strain evidence="12">AR33</strain>
    </source>
</reference>
<feature type="signal peptide" evidence="10">
    <location>
        <begin position="1"/>
        <end position="30"/>
    </location>
</feature>
<evidence type="ECO:0000256" key="10">
    <source>
        <dbReference type="SAM" id="SignalP"/>
    </source>
</evidence>
<gene>
    <name evidence="11" type="ORF">ATC03_09840</name>
</gene>
<dbReference type="KEGG" id="agy:ATC03_09840"/>
<feature type="binding site" evidence="8">
    <location>
        <position position="219"/>
    </location>
    <ligand>
        <name>substrate</name>
    </ligand>
</feature>
<dbReference type="PANTHER" id="PTHR10353:SF36">
    <property type="entry name" value="LP05116P"/>
    <property type="match status" value="1"/>
</dbReference>
<evidence type="ECO:0000256" key="7">
    <source>
        <dbReference type="PIRSR" id="PIRSR617736-1"/>
    </source>
</evidence>
<comment type="catalytic activity">
    <reaction evidence="9">
        <text>Hydrolysis of terminal, non-reducing beta-D-glucosyl residues with release of beta-D-glucose.</text>
        <dbReference type="EC" id="3.2.1.21"/>
    </reaction>
</comment>
<dbReference type="PRINTS" id="PR00131">
    <property type="entry name" value="GLHYDRLASE1"/>
</dbReference>
<feature type="binding site" evidence="8">
    <location>
        <position position="175"/>
    </location>
    <ligand>
        <name>substrate</name>
    </ligand>
</feature>
<evidence type="ECO:0000256" key="9">
    <source>
        <dbReference type="RuleBase" id="RU361175"/>
    </source>
</evidence>
<feature type="binding site" evidence="8">
    <location>
        <position position="74"/>
    </location>
    <ligand>
        <name>substrate</name>
    </ligand>
</feature>
<dbReference type="GO" id="GO:0008422">
    <property type="term" value="F:beta-glucosidase activity"/>
    <property type="evidence" value="ECO:0007669"/>
    <property type="project" value="UniProtKB-EC"/>
</dbReference>
<dbReference type="InterPro" id="IPR001360">
    <property type="entry name" value="Glyco_hydro_1"/>
</dbReference>
<feature type="chain" id="PRO_5038828379" description="Beta-glucosidase" evidence="10">
    <location>
        <begin position="31"/>
        <end position="497"/>
    </location>
</feature>
<dbReference type="GO" id="GO:0030245">
    <property type="term" value="P:cellulose catabolic process"/>
    <property type="evidence" value="ECO:0007669"/>
    <property type="project" value="UniProtKB-KW"/>
</dbReference>
<evidence type="ECO:0000256" key="1">
    <source>
        <dbReference type="ARBA" id="ARBA00010838"/>
    </source>
</evidence>
<dbReference type="PANTHER" id="PTHR10353">
    <property type="entry name" value="GLYCOSYL HYDROLASE"/>
    <property type="match status" value="1"/>
</dbReference>
<organism evidence="11 12">
    <name type="scientific">Agromyces aureus</name>
    <dbReference type="NCBI Taxonomy" id="453304"/>
    <lineage>
        <taxon>Bacteria</taxon>
        <taxon>Bacillati</taxon>
        <taxon>Actinomycetota</taxon>
        <taxon>Actinomycetes</taxon>
        <taxon>Micrococcales</taxon>
        <taxon>Microbacteriaceae</taxon>
        <taxon>Agromyces</taxon>
    </lineage>
</organism>
<keyword evidence="10" id="KW-0732">Signal</keyword>
<dbReference type="RefSeq" id="WP_067876274.1">
    <property type="nucleotide sequence ID" value="NZ_CP013979.1"/>
</dbReference>
<evidence type="ECO:0000256" key="4">
    <source>
        <dbReference type="ARBA" id="ARBA00023277"/>
    </source>
</evidence>
<evidence type="ECO:0000256" key="5">
    <source>
        <dbReference type="ARBA" id="ARBA00023295"/>
    </source>
</evidence>
<name>A0A191WFH9_9MICO</name>
<reference evidence="11 12" key="1">
    <citation type="journal article" date="2016" name="Int. J. Syst. Evol. Microbiol.">
        <title>Agromyces aureus sp. nov., isolated from the rhizosphere of Salix caprea L. grown in a heavy-metal-contaminated soil.</title>
        <authorList>
            <person name="Corretto E."/>
            <person name="Antonielli L."/>
            <person name="Sessitsch A."/>
            <person name="Compant S."/>
            <person name="Gorfer M."/>
            <person name="Kuffner M."/>
            <person name="Brader G."/>
        </authorList>
    </citation>
    <scope>NUCLEOTIDE SEQUENCE [LARGE SCALE GENOMIC DNA]</scope>
    <source>
        <strain evidence="11 12">AR33</strain>
    </source>
</reference>
<evidence type="ECO:0000256" key="6">
    <source>
        <dbReference type="ARBA" id="ARBA00023326"/>
    </source>
</evidence>
<evidence type="ECO:0000313" key="12">
    <source>
        <dbReference type="Proteomes" id="UP000078437"/>
    </source>
</evidence>
<dbReference type="OrthoDB" id="9765195at2"/>
<evidence type="ECO:0000313" key="11">
    <source>
        <dbReference type="EMBL" id="ANJ26982.1"/>
    </source>
</evidence>
<sequence length="497" mass="53198">MTDHPALPATTLARRGFIALGGSAIAVALAACTAQPDPAGSATSAAAPAPWKPPADPMPFPPDYVWGTATSAYQAEGATDVDGRGPSIWDTFAAVKRNIRGGANGEPGADQYRRYESDADLMSDLGVGAYRFSISWSRIQPTGSGPVNQAGVDHYRALVEALVRRGIRPAITLFHWDLPQALQDAGGWRNRETAARFAEYARIAFDAFGDVEADWFTINEAKTHAFVGHWFGVHAPGLTDPDAAAAAVHHQLLAHGLAVQAFRASRAKGRIGIALNLLPAYPTDPDATGGAERVDASENRLFLDPVLLGSYPSDAIGPYPGSLPADATAFEALQLPGDLEVISEPCDLLAIQYYGVTGVDPNGNTVEIAPTSAATWQQIRAEGLYDVLTRLRDDYPPIPILITENGMPDPLPAVTIDDPYRVDYLRTHFQQAARAIDDGVPLIGHFVWSLLDNFEWAEGYAQRWGIVAVDFTTQERMPKASAGFFSDVIAANAVSPA</sequence>
<keyword evidence="2 9" id="KW-0378">Hydrolase</keyword>
<proteinExistence type="inferred from homology"/>
<accession>A0A191WFH9</accession>
<feature type="binding site" evidence="8">
    <location>
        <position position="354"/>
    </location>
    <ligand>
        <name>substrate</name>
    </ligand>
</feature>
<dbReference type="Pfam" id="PF00232">
    <property type="entry name" value="Glyco_hydro_1"/>
    <property type="match status" value="1"/>
</dbReference>
<dbReference type="Gene3D" id="3.20.20.80">
    <property type="entry name" value="Glycosidases"/>
    <property type="match status" value="1"/>
</dbReference>
<dbReference type="InterPro" id="IPR017853">
    <property type="entry name" value="GH"/>
</dbReference>
<feature type="active site" description="Proton donor" evidence="7">
    <location>
        <position position="220"/>
    </location>
</feature>
<dbReference type="GO" id="GO:0005829">
    <property type="term" value="C:cytosol"/>
    <property type="evidence" value="ECO:0007669"/>
    <property type="project" value="TreeGrafter"/>
</dbReference>
<keyword evidence="12" id="KW-1185">Reference proteome</keyword>
<keyword evidence="4" id="KW-0119">Carbohydrate metabolism</keyword>
<evidence type="ECO:0000256" key="8">
    <source>
        <dbReference type="PIRSR" id="PIRSR617736-2"/>
    </source>
</evidence>